<proteinExistence type="predicted"/>
<feature type="compositionally biased region" description="Pro residues" evidence="1">
    <location>
        <begin position="47"/>
        <end position="56"/>
    </location>
</feature>
<name>A0AAV9UNU0_9PEZI</name>
<feature type="region of interest" description="Disordered" evidence="1">
    <location>
        <begin position="1"/>
        <end position="67"/>
    </location>
</feature>
<evidence type="ECO:0000313" key="2">
    <source>
        <dbReference type="EMBL" id="KAK6346302.1"/>
    </source>
</evidence>
<gene>
    <name evidence="2" type="ORF">TWF730_010631</name>
</gene>
<feature type="compositionally biased region" description="Basic and acidic residues" evidence="1">
    <location>
        <begin position="33"/>
        <end position="45"/>
    </location>
</feature>
<reference evidence="2 3" key="1">
    <citation type="submission" date="2019-10" db="EMBL/GenBank/DDBJ databases">
        <authorList>
            <person name="Palmer J.M."/>
        </authorList>
    </citation>
    <scope>NUCLEOTIDE SEQUENCE [LARGE SCALE GENOMIC DNA]</scope>
    <source>
        <strain evidence="2 3">TWF730</strain>
    </source>
</reference>
<protein>
    <submittedName>
        <fullName evidence="2">Uncharacterized protein</fullName>
    </submittedName>
</protein>
<keyword evidence="3" id="KW-1185">Reference proteome</keyword>
<dbReference type="Proteomes" id="UP001373714">
    <property type="component" value="Unassembled WGS sequence"/>
</dbReference>
<accession>A0AAV9UNU0</accession>
<dbReference type="EMBL" id="JAVHNS010000008">
    <property type="protein sequence ID" value="KAK6346302.1"/>
    <property type="molecule type" value="Genomic_DNA"/>
</dbReference>
<sequence length="78" mass="9038">MLRKIHRKALDGREAEDGVNPTPREYAQASQQEVREARALRRVEPGDPTPPRPPPARTLNTSGRIEWEDFDPFMMELR</sequence>
<comment type="caution">
    <text evidence="2">The sequence shown here is derived from an EMBL/GenBank/DDBJ whole genome shotgun (WGS) entry which is preliminary data.</text>
</comment>
<evidence type="ECO:0000313" key="3">
    <source>
        <dbReference type="Proteomes" id="UP001373714"/>
    </source>
</evidence>
<dbReference type="AlphaFoldDB" id="A0AAV9UNU0"/>
<organism evidence="2 3">
    <name type="scientific">Orbilia blumenaviensis</name>
    <dbReference type="NCBI Taxonomy" id="1796055"/>
    <lineage>
        <taxon>Eukaryota</taxon>
        <taxon>Fungi</taxon>
        <taxon>Dikarya</taxon>
        <taxon>Ascomycota</taxon>
        <taxon>Pezizomycotina</taxon>
        <taxon>Orbiliomycetes</taxon>
        <taxon>Orbiliales</taxon>
        <taxon>Orbiliaceae</taxon>
        <taxon>Orbilia</taxon>
    </lineage>
</organism>
<evidence type="ECO:0000256" key="1">
    <source>
        <dbReference type="SAM" id="MobiDB-lite"/>
    </source>
</evidence>